<feature type="compositionally biased region" description="Basic and acidic residues" evidence="1">
    <location>
        <begin position="31"/>
        <end position="44"/>
    </location>
</feature>
<evidence type="ECO:0000256" key="1">
    <source>
        <dbReference type="SAM" id="MobiDB-lite"/>
    </source>
</evidence>
<reference evidence="2 3" key="1">
    <citation type="journal article" date="2021" name="Nat. Plants">
        <title>The Taxus genome provides insights into paclitaxel biosynthesis.</title>
        <authorList>
            <person name="Xiong X."/>
            <person name="Gou J."/>
            <person name="Liao Q."/>
            <person name="Li Y."/>
            <person name="Zhou Q."/>
            <person name="Bi G."/>
            <person name="Li C."/>
            <person name="Du R."/>
            <person name="Wang X."/>
            <person name="Sun T."/>
            <person name="Guo L."/>
            <person name="Liang H."/>
            <person name="Lu P."/>
            <person name="Wu Y."/>
            <person name="Zhang Z."/>
            <person name="Ro D.K."/>
            <person name="Shang Y."/>
            <person name="Huang S."/>
            <person name="Yan J."/>
        </authorList>
    </citation>
    <scope>NUCLEOTIDE SEQUENCE [LARGE SCALE GENOMIC DNA]</scope>
    <source>
        <strain evidence="2">Ta-2019</strain>
    </source>
</reference>
<evidence type="ECO:0000313" key="2">
    <source>
        <dbReference type="EMBL" id="KAH9316195.1"/>
    </source>
</evidence>
<protein>
    <submittedName>
        <fullName evidence="2">Uncharacterized protein</fullName>
    </submittedName>
</protein>
<gene>
    <name evidence="2" type="ORF">KI387_024822</name>
</gene>
<proteinExistence type="predicted"/>
<feature type="non-terminal residue" evidence="2">
    <location>
        <position position="68"/>
    </location>
</feature>
<evidence type="ECO:0000313" key="3">
    <source>
        <dbReference type="Proteomes" id="UP000824469"/>
    </source>
</evidence>
<organism evidence="2 3">
    <name type="scientific">Taxus chinensis</name>
    <name type="common">Chinese yew</name>
    <name type="synonym">Taxus wallichiana var. chinensis</name>
    <dbReference type="NCBI Taxonomy" id="29808"/>
    <lineage>
        <taxon>Eukaryota</taxon>
        <taxon>Viridiplantae</taxon>
        <taxon>Streptophyta</taxon>
        <taxon>Embryophyta</taxon>
        <taxon>Tracheophyta</taxon>
        <taxon>Spermatophyta</taxon>
        <taxon>Pinopsida</taxon>
        <taxon>Pinidae</taxon>
        <taxon>Conifers II</taxon>
        <taxon>Cupressales</taxon>
        <taxon>Taxaceae</taxon>
        <taxon>Taxus</taxon>
    </lineage>
</organism>
<comment type="caution">
    <text evidence="2">The sequence shown here is derived from an EMBL/GenBank/DDBJ whole genome shotgun (WGS) entry which is preliminary data.</text>
</comment>
<dbReference type="Proteomes" id="UP000824469">
    <property type="component" value="Unassembled WGS sequence"/>
</dbReference>
<feature type="region of interest" description="Disordered" evidence="1">
    <location>
        <begin position="1"/>
        <end position="44"/>
    </location>
</feature>
<accession>A0AA38G6W7</accession>
<name>A0AA38G6W7_TAXCH</name>
<dbReference type="AlphaFoldDB" id="A0AA38G6W7"/>
<keyword evidence="3" id="KW-1185">Reference proteome</keyword>
<dbReference type="EMBL" id="JAHRHJ020000005">
    <property type="protein sequence ID" value="KAH9316195.1"/>
    <property type="molecule type" value="Genomic_DNA"/>
</dbReference>
<feature type="compositionally biased region" description="Basic and acidic residues" evidence="1">
    <location>
        <begin position="1"/>
        <end position="16"/>
    </location>
</feature>
<sequence>MQRIEPRRPGVRDHRGPQPQPVGRLQGGGESQHRDQQGDGPRVVERVETSWERIWVFVIGYRHRSVNR</sequence>